<accession>A0A1E7DS30</accession>
<dbReference type="PROSITE" id="PS50173">
    <property type="entry name" value="UMUC"/>
    <property type="match status" value="1"/>
</dbReference>
<evidence type="ECO:0000256" key="1">
    <source>
        <dbReference type="ARBA" id="ARBA00010945"/>
    </source>
</evidence>
<dbReference type="GO" id="GO:0006281">
    <property type="term" value="P:DNA repair"/>
    <property type="evidence" value="ECO:0007669"/>
    <property type="project" value="InterPro"/>
</dbReference>
<evidence type="ECO:0000313" key="3">
    <source>
        <dbReference type="EMBL" id="OES45892.1"/>
    </source>
</evidence>
<dbReference type="SUPFAM" id="SSF56672">
    <property type="entry name" value="DNA/RNA polymerases"/>
    <property type="match status" value="1"/>
</dbReference>
<protein>
    <submittedName>
        <fullName evidence="3">DNA polymerase</fullName>
    </submittedName>
</protein>
<organism evidence="3 4">
    <name type="scientific">Domibacillus iocasae</name>
    <dbReference type="NCBI Taxonomy" id="1714016"/>
    <lineage>
        <taxon>Bacteria</taxon>
        <taxon>Bacillati</taxon>
        <taxon>Bacillota</taxon>
        <taxon>Bacilli</taxon>
        <taxon>Bacillales</taxon>
        <taxon>Bacillaceae</taxon>
        <taxon>Domibacillus</taxon>
    </lineage>
</organism>
<dbReference type="Gene3D" id="3.30.1490.100">
    <property type="entry name" value="DNA polymerase, Y-family, little finger domain"/>
    <property type="match status" value="1"/>
</dbReference>
<dbReference type="GO" id="GO:0042276">
    <property type="term" value="P:error-prone translesion synthesis"/>
    <property type="evidence" value="ECO:0007669"/>
    <property type="project" value="TreeGrafter"/>
</dbReference>
<feature type="domain" description="UmuC" evidence="2">
    <location>
        <begin position="15"/>
        <end position="204"/>
    </location>
</feature>
<dbReference type="Gene3D" id="3.30.70.270">
    <property type="match status" value="1"/>
</dbReference>
<dbReference type="InterPro" id="IPR043502">
    <property type="entry name" value="DNA/RNA_pol_sf"/>
</dbReference>
<dbReference type="PANTHER" id="PTHR11076:SF35">
    <property type="entry name" value="DNA REPAIR PROTEIN HOMOLOG YOBH"/>
    <property type="match status" value="1"/>
</dbReference>
<dbReference type="RefSeq" id="WP_069937476.1">
    <property type="nucleotide sequence ID" value="NZ_MAMP01000011.1"/>
</dbReference>
<comment type="similarity">
    <text evidence="1">Belongs to the DNA polymerase type-Y family.</text>
</comment>
<proteinExistence type="inferred from homology"/>
<evidence type="ECO:0000313" key="4">
    <source>
        <dbReference type="Proteomes" id="UP000095658"/>
    </source>
</evidence>
<dbReference type="SUPFAM" id="SSF100879">
    <property type="entry name" value="Lesion bypass DNA polymerase (Y-family), little finger domain"/>
    <property type="match status" value="1"/>
</dbReference>
<dbReference type="CDD" id="cd01700">
    <property type="entry name" value="PolY_Pol_V_umuC"/>
    <property type="match status" value="1"/>
</dbReference>
<dbReference type="GO" id="GO:0003887">
    <property type="term" value="F:DNA-directed DNA polymerase activity"/>
    <property type="evidence" value="ECO:0007669"/>
    <property type="project" value="TreeGrafter"/>
</dbReference>
<dbReference type="STRING" id="1714016.BA724_17270"/>
<dbReference type="InterPro" id="IPR036775">
    <property type="entry name" value="DNA_pol_Y-fam_lit_finger_sf"/>
</dbReference>
<dbReference type="Gene3D" id="3.40.1170.60">
    <property type="match status" value="1"/>
</dbReference>
<dbReference type="InterPro" id="IPR050116">
    <property type="entry name" value="DNA_polymerase-Y"/>
</dbReference>
<name>A0A1E7DS30_9BACI</name>
<dbReference type="Proteomes" id="UP000095658">
    <property type="component" value="Unassembled WGS sequence"/>
</dbReference>
<reference evidence="3 4" key="1">
    <citation type="submission" date="2016-06" db="EMBL/GenBank/DDBJ databases">
        <title>Domibacillus iocasae genome sequencing.</title>
        <authorList>
            <person name="Verma A."/>
            <person name="Pal Y."/>
            <person name="Ojha A.K."/>
            <person name="Krishnamurthi S."/>
        </authorList>
    </citation>
    <scope>NUCLEOTIDE SEQUENCE [LARGE SCALE GENOMIC DNA]</scope>
    <source>
        <strain evidence="3 4">DSM 29979</strain>
    </source>
</reference>
<dbReference type="OrthoDB" id="9808813at2"/>
<dbReference type="PANTHER" id="PTHR11076">
    <property type="entry name" value="DNA REPAIR POLYMERASE UMUC / TRANSFERASE FAMILY MEMBER"/>
    <property type="match status" value="1"/>
</dbReference>
<dbReference type="InterPro" id="IPR043128">
    <property type="entry name" value="Rev_trsase/Diguanyl_cyclase"/>
</dbReference>
<dbReference type="AlphaFoldDB" id="A0A1E7DS30"/>
<comment type="caution">
    <text evidence="3">The sequence shown here is derived from an EMBL/GenBank/DDBJ whole genome shotgun (WGS) entry which is preliminary data.</text>
</comment>
<dbReference type="GO" id="GO:0005829">
    <property type="term" value="C:cytosol"/>
    <property type="evidence" value="ECO:0007669"/>
    <property type="project" value="TreeGrafter"/>
</dbReference>
<dbReference type="Gene3D" id="1.10.150.20">
    <property type="entry name" value="5' to 3' exonuclease, C-terminal subdomain"/>
    <property type="match status" value="1"/>
</dbReference>
<evidence type="ECO:0000259" key="2">
    <source>
        <dbReference type="PROSITE" id="PS50173"/>
    </source>
</evidence>
<dbReference type="GO" id="GO:0003684">
    <property type="term" value="F:damaged DNA binding"/>
    <property type="evidence" value="ECO:0007669"/>
    <property type="project" value="InterPro"/>
</dbReference>
<sequence length="429" mass="48902">MGTPIEDDELPRRDVLCIDVKSFFASVEAVRRRIHPLYAYIIVIANRERPGSVVLAASPRVKKEFGIKTGSRNFEIPNDPRLTVVEPSMALYLKVNQMVMNIFRRFVADEDLHIYSIDEAFLDVTASGRLFGDKHTIAKMIQHTIWRELRLVVTIGIGDNPLLAKLALDNEGKNARDGIACWTYEDVPEKVWSIHPITDMWGISSGYARSLCNIGIESVKDLAHADKWKLKKKYGIVGLQMYYHAWGIDYSVLSDKAGPREKSYSKGQILMRDYYHEDEIIIVIKEMTEDVASRLRRHGVAASGIALGISYTRDIEDHGFRHQVLLPRSTNATAELAGHFIRLFKKYWMQQPVRQIHVVCSKLQPAGHEQMDLFTPPELDERRHILDETIDEIRDRFGKDAIFRAYSLMKGGTYLQRAGHVGGHKGNSN</sequence>
<dbReference type="GO" id="GO:0009432">
    <property type="term" value="P:SOS response"/>
    <property type="evidence" value="ECO:0007669"/>
    <property type="project" value="TreeGrafter"/>
</dbReference>
<dbReference type="Pfam" id="PF11799">
    <property type="entry name" value="IMS_C"/>
    <property type="match status" value="1"/>
</dbReference>
<dbReference type="InterPro" id="IPR017961">
    <property type="entry name" value="DNA_pol_Y-fam_little_finger"/>
</dbReference>
<dbReference type="InterPro" id="IPR001126">
    <property type="entry name" value="UmuC"/>
</dbReference>
<gene>
    <name evidence="3" type="ORF">BA724_17270</name>
</gene>
<dbReference type="Pfam" id="PF00817">
    <property type="entry name" value="IMS"/>
    <property type="match status" value="1"/>
</dbReference>
<dbReference type="EMBL" id="MAMP01000011">
    <property type="protein sequence ID" value="OES45892.1"/>
    <property type="molecule type" value="Genomic_DNA"/>
</dbReference>
<keyword evidence="4" id="KW-1185">Reference proteome</keyword>